<reference evidence="3" key="1">
    <citation type="submission" date="2021-04" db="EMBL/GenBank/DDBJ databases">
        <title>Draft genome assembly of strain Phenylobacterium sp. 20VBR1 using MiniION and Illumina platforms.</title>
        <authorList>
            <person name="Thomas F.A."/>
            <person name="Krishnan K.P."/>
            <person name="Sinha R.K."/>
        </authorList>
    </citation>
    <scope>NUCLEOTIDE SEQUENCE</scope>
    <source>
        <strain evidence="3">20VBR1</strain>
    </source>
</reference>
<dbReference type="SUPFAM" id="SSF54001">
    <property type="entry name" value="Cysteine proteinases"/>
    <property type="match status" value="1"/>
</dbReference>
<dbReference type="InterPro" id="IPR013589">
    <property type="entry name" value="Bac_transglu_N"/>
</dbReference>
<dbReference type="Proteomes" id="UP000622580">
    <property type="component" value="Unassembled WGS sequence"/>
</dbReference>
<accession>A0A941CZR1</accession>
<dbReference type="Pfam" id="PF08379">
    <property type="entry name" value="Bact_transglu_N"/>
    <property type="match status" value="1"/>
</dbReference>
<feature type="domain" description="Transglutaminase-like" evidence="2">
    <location>
        <begin position="173"/>
        <end position="241"/>
    </location>
</feature>
<evidence type="ECO:0000256" key="1">
    <source>
        <dbReference type="SAM" id="MobiDB-lite"/>
    </source>
</evidence>
<dbReference type="SMART" id="SM00460">
    <property type="entry name" value="TGc"/>
    <property type="match status" value="1"/>
</dbReference>
<evidence type="ECO:0000313" key="4">
    <source>
        <dbReference type="Proteomes" id="UP000622580"/>
    </source>
</evidence>
<dbReference type="EMBL" id="JAGSGD010000001">
    <property type="protein sequence ID" value="MBR7619596.1"/>
    <property type="molecule type" value="Genomic_DNA"/>
</dbReference>
<dbReference type="Gene3D" id="3.10.620.30">
    <property type="match status" value="1"/>
</dbReference>
<dbReference type="InterPro" id="IPR002931">
    <property type="entry name" value="Transglutaminase-like"/>
</dbReference>
<sequence>MLLEVRHVTQYHYAAEVRESVMELWMQPQKGVRQRLVSFELELDPPAQLFSYADAFGNAVYHFDVPQPHDRLNILARSAVETQPTTPLPNALDTGEWDRLKSDFVRGENFDFLHHHGFAVETQALKAFVAETGIEQLRVRDPLSAVRELSTIIYQSFGYEAGVTDAESPIDLALKAKRGVCQDFAHIMIAICRSWGIPARYVSGYLFTDRKGGDRSDPDATHAWVEVFLPSLRWVGLDPTNNVEAGERHIAAAVGRDYNDVPPSRGVYKGEAESQLAVGVSVRRAKAALTEPEFIRVAQPSFSRAGRRRGPPGSLQYDQQQQQQQ</sequence>
<dbReference type="RefSeq" id="WP_215339942.1">
    <property type="nucleotide sequence ID" value="NZ_JAGSGD010000001.1"/>
</dbReference>
<evidence type="ECO:0000313" key="3">
    <source>
        <dbReference type="EMBL" id="MBR7619596.1"/>
    </source>
</evidence>
<dbReference type="InterPro" id="IPR038765">
    <property type="entry name" value="Papain-like_cys_pep_sf"/>
</dbReference>
<dbReference type="PANTHER" id="PTHR33490:SF6">
    <property type="entry name" value="SLL1049 PROTEIN"/>
    <property type="match status" value="1"/>
</dbReference>
<feature type="region of interest" description="Disordered" evidence="1">
    <location>
        <begin position="300"/>
        <end position="325"/>
    </location>
</feature>
<dbReference type="PANTHER" id="PTHR33490">
    <property type="entry name" value="BLR5614 PROTEIN-RELATED"/>
    <property type="match status" value="1"/>
</dbReference>
<protein>
    <submittedName>
        <fullName evidence="3">Transglutaminase family protein</fullName>
    </submittedName>
</protein>
<gene>
    <name evidence="3" type="ORF">JKL49_09375</name>
</gene>
<dbReference type="Pfam" id="PF01841">
    <property type="entry name" value="Transglut_core"/>
    <property type="match status" value="1"/>
</dbReference>
<comment type="caution">
    <text evidence="3">The sequence shown here is derived from an EMBL/GenBank/DDBJ whole genome shotgun (WGS) entry which is preliminary data.</text>
</comment>
<dbReference type="AlphaFoldDB" id="A0A941CZR1"/>
<proteinExistence type="predicted"/>
<feature type="compositionally biased region" description="Low complexity" evidence="1">
    <location>
        <begin position="311"/>
        <end position="325"/>
    </location>
</feature>
<organism evidence="3 4">
    <name type="scientific">Phenylobacterium glaciei</name>
    <dbReference type="NCBI Taxonomy" id="2803784"/>
    <lineage>
        <taxon>Bacteria</taxon>
        <taxon>Pseudomonadati</taxon>
        <taxon>Pseudomonadota</taxon>
        <taxon>Alphaproteobacteria</taxon>
        <taxon>Caulobacterales</taxon>
        <taxon>Caulobacteraceae</taxon>
        <taxon>Phenylobacterium</taxon>
    </lineage>
</organism>
<evidence type="ECO:0000259" key="2">
    <source>
        <dbReference type="SMART" id="SM00460"/>
    </source>
</evidence>
<name>A0A941CZR1_9CAUL</name>
<keyword evidence="4" id="KW-1185">Reference proteome</keyword>